<gene>
    <name evidence="1" type="ORF">SDC9_173895</name>
</gene>
<reference evidence="1" key="1">
    <citation type="submission" date="2019-08" db="EMBL/GenBank/DDBJ databases">
        <authorList>
            <person name="Kucharzyk K."/>
            <person name="Murdoch R.W."/>
            <person name="Higgins S."/>
            <person name="Loffler F."/>
        </authorList>
    </citation>
    <scope>NUCLEOTIDE SEQUENCE</scope>
</reference>
<sequence length="76" mass="8243">MDDAAFIVDGASRAILHGLGHVVDVNVIAEHLDGGAVFGRDWRSCEADVGRIRQAVADNPRSAEIHASRLRVHLFL</sequence>
<name>A0A645GJZ4_9ZZZZ</name>
<dbReference type="EMBL" id="VSSQ01076008">
    <property type="protein sequence ID" value="MPN26470.1"/>
    <property type="molecule type" value="Genomic_DNA"/>
</dbReference>
<evidence type="ECO:0000313" key="1">
    <source>
        <dbReference type="EMBL" id="MPN26470.1"/>
    </source>
</evidence>
<protein>
    <submittedName>
        <fullName evidence="1">Uncharacterized protein</fullName>
    </submittedName>
</protein>
<dbReference type="AlphaFoldDB" id="A0A645GJZ4"/>
<comment type="caution">
    <text evidence="1">The sequence shown here is derived from an EMBL/GenBank/DDBJ whole genome shotgun (WGS) entry which is preliminary data.</text>
</comment>
<proteinExistence type="predicted"/>
<accession>A0A645GJZ4</accession>
<organism evidence="1">
    <name type="scientific">bioreactor metagenome</name>
    <dbReference type="NCBI Taxonomy" id="1076179"/>
    <lineage>
        <taxon>unclassified sequences</taxon>
        <taxon>metagenomes</taxon>
        <taxon>ecological metagenomes</taxon>
    </lineage>
</organism>